<dbReference type="Proteomes" id="UP001600943">
    <property type="component" value="Unassembled WGS sequence"/>
</dbReference>
<gene>
    <name evidence="1" type="ORF">K040078D81_00780</name>
</gene>
<keyword evidence="2" id="KW-1185">Reference proteome</keyword>
<protein>
    <submittedName>
        <fullName evidence="1">Uncharacterized protein</fullName>
    </submittedName>
</protein>
<reference evidence="1 2" key="1">
    <citation type="submission" date="2024-04" db="EMBL/GenBank/DDBJ databases">
        <title>Defined microbial consortia suppress multidrug-resistant proinflammatory Enterobacteriaceae via ecological control.</title>
        <authorList>
            <person name="Furuichi M."/>
            <person name="Kawaguchi T."/>
            <person name="Pust M."/>
            <person name="Yasuma K."/>
            <person name="Plichta D."/>
            <person name="Hasegawa N."/>
            <person name="Ohya T."/>
            <person name="Bhattarai S."/>
            <person name="Sasajima S."/>
            <person name="Aoto Y."/>
            <person name="Tuganbaev T."/>
            <person name="Yaginuma M."/>
            <person name="Ueda M."/>
            <person name="Okahashi N."/>
            <person name="Amafuji K."/>
            <person name="Kiridooshi Y."/>
            <person name="Sugita K."/>
            <person name="Strazar M."/>
            <person name="Skelly A."/>
            <person name="Suda W."/>
            <person name="Hattori M."/>
            <person name="Nakamoto N."/>
            <person name="Caballero S."/>
            <person name="Norman J."/>
            <person name="Olle B."/>
            <person name="Tanoue T."/>
            <person name="Arita M."/>
            <person name="Bucci V."/>
            <person name="Atarashi K."/>
            <person name="Xavier R."/>
            <person name="Honda K."/>
        </authorList>
    </citation>
    <scope>NUCLEOTIDE SEQUENCE [LARGE SCALE GENOMIC DNA]</scope>
    <source>
        <strain evidence="2">k04-0078-D8-1</strain>
    </source>
</reference>
<evidence type="ECO:0000313" key="2">
    <source>
        <dbReference type="Proteomes" id="UP001600943"/>
    </source>
</evidence>
<sequence>MQSHRQGMKYITLPIEILLYDTIFTDIKQSDSVYITQLRTRPEYERIDVILAAIATRIEANKEHNSSKNAVFQSALSLKVGAVDIQAVRFSQ</sequence>
<evidence type="ECO:0000313" key="1">
    <source>
        <dbReference type="EMBL" id="GAA6405961.1"/>
    </source>
</evidence>
<name>A0ABQ0B3E1_9FIRM</name>
<organism evidence="1 2">
    <name type="scientific">Blautia hominis</name>
    <dbReference type="NCBI Taxonomy" id="2025493"/>
    <lineage>
        <taxon>Bacteria</taxon>
        <taxon>Bacillati</taxon>
        <taxon>Bacillota</taxon>
        <taxon>Clostridia</taxon>
        <taxon>Lachnospirales</taxon>
        <taxon>Lachnospiraceae</taxon>
        <taxon>Blautia</taxon>
    </lineage>
</organism>
<proteinExistence type="predicted"/>
<accession>A0ABQ0B3E1</accession>
<dbReference type="EMBL" id="BAABYW010000001">
    <property type="protein sequence ID" value="GAA6405961.1"/>
    <property type="molecule type" value="Genomic_DNA"/>
</dbReference>
<comment type="caution">
    <text evidence="1">The sequence shown here is derived from an EMBL/GenBank/DDBJ whole genome shotgun (WGS) entry which is preliminary data.</text>
</comment>